<name>A0ABP8EIQ5_9MICO</name>
<evidence type="ECO:0000313" key="2">
    <source>
        <dbReference type="Proteomes" id="UP001501586"/>
    </source>
</evidence>
<reference evidence="2" key="1">
    <citation type="journal article" date="2019" name="Int. J. Syst. Evol. Microbiol.">
        <title>The Global Catalogue of Microorganisms (GCM) 10K type strain sequencing project: providing services to taxonomists for standard genome sequencing and annotation.</title>
        <authorList>
            <consortium name="The Broad Institute Genomics Platform"/>
            <consortium name="The Broad Institute Genome Sequencing Center for Infectious Disease"/>
            <person name="Wu L."/>
            <person name="Ma J."/>
        </authorList>
    </citation>
    <scope>NUCLEOTIDE SEQUENCE [LARGE SCALE GENOMIC DNA]</scope>
    <source>
        <strain evidence="2">JCM 17458</strain>
    </source>
</reference>
<evidence type="ECO:0000313" key="1">
    <source>
        <dbReference type="EMBL" id="GAA4283826.1"/>
    </source>
</evidence>
<organism evidence="1 2">
    <name type="scientific">Brevibacterium daeguense</name>
    <dbReference type="NCBI Taxonomy" id="909936"/>
    <lineage>
        <taxon>Bacteria</taxon>
        <taxon>Bacillati</taxon>
        <taxon>Actinomycetota</taxon>
        <taxon>Actinomycetes</taxon>
        <taxon>Micrococcales</taxon>
        <taxon>Brevibacteriaceae</taxon>
        <taxon>Brevibacterium</taxon>
    </lineage>
</organism>
<dbReference type="Proteomes" id="UP001501586">
    <property type="component" value="Unassembled WGS sequence"/>
</dbReference>
<gene>
    <name evidence="1" type="ORF">GCM10022261_13570</name>
</gene>
<proteinExistence type="predicted"/>
<dbReference type="EMBL" id="BAABAZ010000004">
    <property type="protein sequence ID" value="GAA4283826.1"/>
    <property type="molecule type" value="Genomic_DNA"/>
</dbReference>
<dbReference type="RefSeq" id="WP_236863910.1">
    <property type="nucleotide sequence ID" value="NZ_BAABAZ010000004.1"/>
</dbReference>
<comment type="caution">
    <text evidence="1">The sequence shown here is derived from an EMBL/GenBank/DDBJ whole genome shotgun (WGS) entry which is preliminary data.</text>
</comment>
<protein>
    <submittedName>
        <fullName evidence="1">Uncharacterized protein</fullName>
    </submittedName>
</protein>
<keyword evidence="2" id="KW-1185">Reference proteome</keyword>
<sequence>MGFDELDRNGDGYLLQPDASNLPVLTGDEKFAGSATAAPTVLQFWQFAMQDLRMNNTRGYLAEFMVATALGLQVSRVEWDEYDLLWLPGGSSDEVRIEVKSSAYVQAWPQKRLSRPVFSGLRGRIRDAANTYADNASYNADLYVFCVNTQTRPLKYDPLDLACWEFYVAPRMILAELNTSSVSLPTLMSSGVAPVGFDQLRDAIEQAWHGEQSTPSDFQR</sequence>
<accession>A0ABP8EIQ5</accession>